<dbReference type="GeneID" id="20039274"/>
<keyword evidence="3" id="KW-1185">Reference proteome</keyword>
<dbReference type="Proteomes" id="UP000030640">
    <property type="component" value="Unassembled WGS sequence"/>
</dbReference>
<evidence type="ECO:0000313" key="3">
    <source>
        <dbReference type="Proteomes" id="UP000030640"/>
    </source>
</evidence>
<evidence type="ECO:0000256" key="1">
    <source>
        <dbReference type="SAM" id="Coils"/>
    </source>
</evidence>
<gene>
    <name evidence="2" type="ORF">C922_04000</name>
</gene>
<keyword evidence="1" id="KW-0175">Coiled coil</keyword>
<dbReference type="RefSeq" id="XP_008817809.1">
    <property type="nucleotide sequence ID" value="XM_008819587.1"/>
</dbReference>
<dbReference type="VEuPathDB" id="PlasmoDB:C922_04000"/>
<dbReference type="AlphaFoldDB" id="W7AJI5"/>
<sequence length="104" mass="12732">MHTYKPTLNLLQRKRCHRLNRKHEAREPLLKFLEEVNRKMKEDANMMKKKLEVVDLKIRKEENELEKKWEKKKTTRGQTSQKTKGRCFPWCRSILQHRQKAFGN</sequence>
<dbReference type="EMBL" id="KI965478">
    <property type="protein sequence ID" value="EUD65496.1"/>
    <property type="molecule type" value="Genomic_DNA"/>
</dbReference>
<feature type="coiled-coil region" evidence="1">
    <location>
        <begin position="30"/>
        <end position="64"/>
    </location>
</feature>
<proteinExistence type="predicted"/>
<organism evidence="2 3">
    <name type="scientific">Plasmodium inui San Antonio 1</name>
    <dbReference type="NCBI Taxonomy" id="1237626"/>
    <lineage>
        <taxon>Eukaryota</taxon>
        <taxon>Sar</taxon>
        <taxon>Alveolata</taxon>
        <taxon>Apicomplexa</taxon>
        <taxon>Aconoidasida</taxon>
        <taxon>Haemosporida</taxon>
        <taxon>Plasmodiidae</taxon>
        <taxon>Plasmodium</taxon>
        <taxon>Plasmodium (Plasmodium)</taxon>
    </lineage>
</organism>
<reference evidence="2 3" key="1">
    <citation type="submission" date="2013-02" db="EMBL/GenBank/DDBJ databases">
        <title>The Genome Sequence of Plasmodium inui San Antonio 1.</title>
        <authorList>
            <consortium name="The Broad Institute Genome Sequencing Platform"/>
            <consortium name="The Broad Institute Genome Sequencing Center for Infectious Disease"/>
            <person name="Neafsey D."/>
            <person name="Cheeseman I."/>
            <person name="Volkman S."/>
            <person name="Adams J."/>
            <person name="Walker B."/>
            <person name="Young S.K."/>
            <person name="Zeng Q."/>
            <person name="Gargeya S."/>
            <person name="Fitzgerald M."/>
            <person name="Haas B."/>
            <person name="Abouelleil A."/>
            <person name="Alvarado L."/>
            <person name="Arachchi H.M."/>
            <person name="Berlin A.M."/>
            <person name="Chapman S.B."/>
            <person name="Dewar J."/>
            <person name="Goldberg J."/>
            <person name="Griggs A."/>
            <person name="Gujja S."/>
            <person name="Hansen M."/>
            <person name="Howarth C."/>
            <person name="Imamovic A."/>
            <person name="Larimer J."/>
            <person name="McCowan C."/>
            <person name="Murphy C."/>
            <person name="Neiman D."/>
            <person name="Pearson M."/>
            <person name="Priest M."/>
            <person name="Roberts A."/>
            <person name="Saif S."/>
            <person name="Shea T."/>
            <person name="Sisk P."/>
            <person name="Sykes S."/>
            <person name="Wortman J."/>
            <person name="Nusbaum C."/>
            <person name="Birren B."/>
        </authorList>
    </citation>
    <scope>NUCLEOTIDE SEQUENCE [LARGE SCALE GENOMIC DNA]</scope>
    <source>
        <strain evidence="2 3">San Antonio 1</strain>
    </source>
</reference>
<evidence type="ECO:0000313" key="2">
    <source>
        <dbReference type="EMBL" id="EUD65496.1"/>
    </source>
</evidence>
<name>W7AJI5_9APIC</name>
<protein>
    <submittedName>
        <fullName evidence="2">Uncharacterized protein</fullName>
    </submittedName>
</protein>
<accession>W7AJI5</accession>